<name>A0ABQ8PWY0_9AGAR</name>
<feature type="non-terminal residue" evidence="2">
    <location>
        <position position="1"/>
    </location>
</feature>
<protein>
    <recommendedName>
        <fullName evidence="1">Protein kinase domain-containing protein</fullName>
    </recommendedName>
</protein>
<evidence type="ECO:0000313" key="3">
    <source>
        <dbReference type="Proteomes" id="UP001163828"/>
    </source>
</evidence>
<keyword evidence="3" id="KW-1185">Reference proteome</keyword>
<proteinExistence type="predicted"/>
<dbReference type="InterPro" id="IPR040976">
    <property type="entry name" value="Pkinase_fungal"/>
</dbReference>
<feature type="domain" description="Protein kinase" evidence="1">
    <location>
        <begin position="1"/>
        <end position="135"/>
    </location>
</feature>
<comment type="caution">
    <text evidence="2">The sequence shown here is derived from an EMBL/GenBank/DDBJ whole genome shotgun (WGS) entry which is preliminary data.</text>
</comment>
<dbReference type="Proteomes" id="UP001163828">
    <property type="component" value="Unassembled WGS sequence"/>
</dbReference>
<sequence length="135" mass="15908">ALWILHKAGWVHRDISGGNVYWYQEGQTGLIGDFEYAKVGTDRGRHDVRTGTPFFMAAETLHRKYLFEEDELLNAVPFHHNPLHDLESVWWIIIYILFFNDDEESLSPAPEARQHQMERLFDGQLENMARFTFLK</sequence>
<reference evidence="2" key="1">
    <citation type="submission" date="2022-08" db="EMBL/GenBank/DDBJ databases">
        <authorList>
            <consortium name="DOE Joint Genome Institute"/>
            <person name="Min B."/>
            <person name="Riley R."/>
            <person name="Sierra-Patev S."/>
            <person name="Naranjo-Ortiz M."/>
            <person name="Looney B."/>
            <person name="Konkel Z."/>
            <person name="Slot J.C."/>
            <person name="Sakamoto Y."/>
            <person name="Steenwyk J.L."/>
            <person name="Rokas A."/>
            <person name="Carro J."/>
            <person name="Camarero S."/>
            <person name="Ferreira P."/>
            <person name="Molpeceres G."/>
            <person name="Ruiz-Duenas F.J."/>
            <person name="Serrano A."/>
            <person name="Henrissat B."/>
            <person name="Drula E."/>
            <person name="Hughes K.W."/>
            <person name="Mata J.L."/>
            <person name="Ishikawa N.K."/>
            <person name="Vargas-Isla R."/>
            <person name="Ushijima S."/>
            <person name="Smith C.A."/>
            <person name="Ahrendt S."/>
            <person name="Andreopoulos W."/>
            <person name="He G."/>
            <person name="Labutti K."/>
            <person name="Lipzen A."/>
            <person name="Ng V."/>
            <person name="Sandor L."/>
            <person name="Barry K."/>
            <person name="Martinez A.T."/>
            <person name="Xiao Y."/>
            <person name="Gibbons J.G."/>
            <person name="Terashima K."/>
            <person name="Hibbett D.S."/>
            <person name="Grigoriev I.V."/>
        </authorList>
    </citation>
    <scope>NUCLEOTIDE SEQUENCE</scope>
    <source>
        <strain evidence="2">TFB10827</strain>
    </source>
</reference>
<dbReference type="Pfam" id="PF17667">
    <property type="entry name" value="Pkinase_fungal"/>
    <property type="match status" value="1"/>
</dbReference>
<accession>A0ABQ8PWY0</accession>
<dbReference type="Gene3D" id="1.10.510.10">
    <property type="entry name" value="Transferase(Phosphotransferase) domain 1"/>
    <property type="match status" value="1"/>
</dbReference>
<dbReference type="InterPro" id="IPR011009">
    <property type="entry name" value="Kinase-like_dom_sf"/>
</dbReference>
<feature type="non-terminal residue" evidence="2">
    <location>
        <position position="135"/>
    </location>
</feature>
<evidence type="ECO:0000313" key="2">
    <source>
        <dbReference type="EMBL" id="KAJ3990862.1"/>
    </source>
</evidence>
<dbReference type="InterPro" id="IPR000719">
    <property type="entry name" value="Prot_kinase_dom"/>
</dbReference>
<dbReference type="PROSITE" id="PS50011">
    <property type="entry name" value="PROTEIN_KINASE_DOM"/>
    <property type="match status" value="1"/>
</dbReference>
<evidence type="ECO:0000259" key="1">
    <source>
        <dbReference type="PROSITE" id="PS50011"/>
    </source>
</evidence>
<dbReference type="EMBL" id="MU791382">
    <property type="protein sequence ID" value="KAJ3990862.1"/>
    <property type="molecule type" value="Genomic_DNA"/>
</dbReference>
<dbReference type="SUPFAM" id="SSF56112">
    <property type="entry name" value="Protein kinase-like (PK-like)"/>
    <property type="match status" value="1"/>
</dbReference>
<organism evidence="2 3">
    <name type="scientific">Lentinula boryana</name>
    <dbReference type="NCBI Taxonomy" id="40481"/>
    <lineage>
        <taxon>Eukaryota</taxon>
        <taxon>Fungi</taxon>
        <taxon>Dikarya</taxon>
        <taxon>Basidiomycota</taxon>
        <taxon>Agaricomycotina</taxon>
        <taxon>Agaricomycetes</taxon>
        <taxon>Agaricomycetidae</taxon>
        <taxon>Agaricales</taxon>
        <taxon>Marasmiineae</taxon>
        <taxon>Omphalotaceae</taxon>
        <taxon>Lentinula</taxon>
    </lineage>
</organism>
<gene>
    <name evidence="2" type="ORF">F5050DRAFT_1531532</name>
</gene>